<evidence type="ECO:0000256" key="9">
    <source>
        <dbReference type="ARBA" id="ARBA00022955"/>
    </source>
</evidence>
<dbReference type="GO" id="GO:0004631">
    <property type="term" value="F:phosphomevalonate kinase activity"/>
    <property type="evidence" value="ECO:0007669"/>
    <property type="project" value="UniProtKB-UniRule"/>
</dbReference>
<dbReference type="InterPro" id="IPR035102">
    <property type="entry name" value="Phosphomevalonate_kinase"/>
</dbReference>
<dbReference type="PIRSF" id="PIRSF017288">
    <property type="entry name" value="PMK_GHMP_euk"/>
    <property type="match status" value="1"/>
</dbReference>
<dbReference type="UniPathway" id="UPA00057">
    <property type="reaction ID" value="UER00099"/>
</dbReference>
<dbReference type="PANTHER" id="PTHR31814">
    <property type="match status" value="1"/>
</dbReference>
<dbReference type="InterPro" id="IPR020568">
    <property type="entry name" value="Ribosomal_Su5_D2-typ_SF"/>
</dbReference>
<dbReference type="InterPro" id="IPR006204">
    <property type="entry name" value="GHMP_kinase_N_dom"/>
</dbReference>
<feature type="domain" description="GHMP kinase N-terminal" evidence="14">
    <location>
        <begin position="141"/>
        <end position="212"/>
    </location>
</feature>
<dbReference type="GO" id="GO:0005777">
    <property type="term" value="C:peroxisome"/>
    <property type="evidence" value="ECO:0007669"/>
    <property type="project" value="TreeGrafter"/>
</dbReference>
<evidence type="ECO:0000313" key="15">
    <source>
        <dbReference type="EMBL" id="SMN22092.1"/>
    </source>
</evidence>
<evidence type="ECO:0000256" key="2">
    <source>
        <dbReference type="ARBA" id="ARBA00006495"/>
    </source>
</evidence>
<evidence type="ECO:0000256" key="5">
    <source>
        <dbReference type="ARBA" id="ARBA00022679"/>
    </source>
</evidence>
<sequence>MKEIRAFSAPGKALLAGGYLVLDPKYESFVVALSARMHAVVSSSQIPTNNRELIVQVKSSQFNNNEWNYSVSKGQGFIPKEKDGKSNPFIEYTISNVCSYFFDIESFDNHITIEIYSDAEYHSTENSTIMSNKYKSFHFHKKNIQDVPKTGLGSSAGLVTVLTTALSSVFLKNLDVSDSKYQHIIHSLAQISHCQAQGKIGSGFDVAAATYGSIIYRRFPPEIISQLPQLSVDNVEKYHVTLKDTVDKCDWKMTASPTNLPKGFKLIMGDVNTGSETVKLVQKVNKWYADNEPQSLDIFNCINENNMKIIQLCQKLDLLSKADPLYYSHLLESLHNGSTDDFKELKEFKVAFSTIRKTFRLITKESGADIEPAIQTQLLDNCMQIDGVLTGVVPGAGGFDAISLIAAETTDIESATVGLETFANVSWMKLKQAECGIMEENPQHYLDLHVTN</sequence>
<evidence type="ECO:0000256" key="8">
    <source>
        <dbReference type="ARBA" id="ARBA00022840"/>
    </source>
</evidence>
<comment type="similarity">
    <text evidence="2 13">Belongs to the GHMP kinase family. Mevalonate kinase subfamily.</text>
</comment>
<dbReference type="GO" id="GO:0010142">
    <property type="term" value="P:farnesyl diphosphate biosynthetic process, mevalonate pathway"/>
    <property type="evidence" value="ECO:0007669"/>
    <property type="project" value="TreeGrafter"/>
</dbReference>
<comment type="catalytic activity">
    <reaction evidence="12">
        <text>(R)-5-phosphomevalonate + ATP = (R)-5-diphosphomevalonate + ADP</text>
        <dbReference type="Rhea" id="RHEA:16341"/>
        <dbReference type="ChEBI" id="CHEBI:30616"/>
        <dbReference type="ChEBI" id="CHEBI:57557"/>
        <dbReference type="ChEBI" id="CHEBI:58146"/>
        <dbReference type="ChEBI" id="CHEBI:456216"/>
        <dbReference type="EC" id="2.7.4.2"/>
    </reaction>
    <physiologicalReaction direction="left-to-right" evidence="12">
        <dbReference type="Rhea" id="RHEA:16342"/>
    </physiologicalReaction>
</comment>
<dbReference type="InterPro" id="IPR016005">
    <property type="entry name" value="Erg8"/>
</dbReference>
<evidence type="ECO:0000256" key="10">
    <source>
        <dbReference type="ARBA" id="ARBA00023098"/>
    </source>
</evidence>
<dbReference type="SUPFAM" id="SSF54211">
    <property type="entry name" value="Ribosomal protein S5 domain 2-like"/>
    <property type="match status" value="1"/>
</dbReference>
<dbReference type="EC" id="2.7.4.2" evidence="3 13"/>
<dbReference type="GO" id="GO:0005524">
    <property type="term" value="F:ATP binding"/>
    <property type="evidence" value="ECO:0007669"/>
    <property type="project" value="UniProtKB-UniRule"/>
</dbReference>
<dbReference type="Pfam" id="PF00288">
    <property type="entry name" value="GHMP_kinases_N"/>
    <property type="match status" value="1"/>
</dbReference>
<name>A0A1X7R902_9SACH</name>
<dbReference type="STRING" id="1789683.A0A1X7R902"/>
<keyword evidence="7 13" id="KW-0418">Kinase</keyword>
<dbReference type="AlphaFoldDB" id="A0A1X7R902"/>
<evidence type="ECO:0000313" key="16">
    <source>
        <dbReference type="Proteomes" id="UP000196158"/>
    </source>
</evidence>
<keyword evidence="16" id="KW-1185">Reference proteome</keyword>
<evidence type="ECO:0000256" key="1">
    <source>
        <dbReference type="ARBA" id="ARBA00005017"/>
    </source>
</evidence>
<accession>A0A1X7R902</accession>
<dbReference type="NCBIfam" id="TIGR01219">
    <property type="entry name" value="Pmev_kin_ERG8"/>
    <property type="match status" value="1"/>
</dbReference>
<evidence type="ECO:0000256" key="7">
    <source>
        <dbReference type="ARBA" id="ARBA00022777"/>
    </source>
</evidence>
<evidence type="ECO:0000256" key="11">
    <source>
        <dbReference type="ARBA" id="ARBA00023221"/>
    </source>
</evidence>
<reference evidence="15 16" key="1">
    <citation type="submission" date="2017-04" db="EMBL/GenBank/DDBJ databases">
        <authorList>
            <person name="Afonso C.L."/>
            <person name="Miller P.J."/>
            <person name="Scott M.A."/>
            <person name="Spackman E."/>
            <person name="Goraichik I."/>
            <person name="Dimitrov K.M."/>
            <person name="Suarez D.L."/>
            <person name="Swayne D.E."/>
        </authorList>
    </citation>
    <scope>NUCLEOTIDE SEQUENCE [LARGE SCALE GENOMIC DNA]</scope>
</reference>
<evidence type="ECO:0000256" key="3">
    <source>
        <dbReference type="ARBA" id="ARBA00012958"/>
    </source>
</evidence>
<dbReference type="PROSITE" id="PS00627">
    <property type="entry name" value="GHMP_KINASES_ATP"/>
    <property type="match status" value="1"/>
</dbReference>
<evidence type="ECO:0000256" key="13">
    <source>
        <dbReference type="PIRNR" id="PIRNR017288"/>
    </source>
</evidence>
<dbReference type="Gene3D" id="3.30.230.10">
    <property type="match status" value="1"/>
</dbReference>
<gene>
    <name evidence="15" type="ORF">KASA_0I01012G</name>
</gene>
<keyword evidence="10 13" id="KW-0443">Lipid metabolism</keyword>
<evidence type="ECO:0000256" key="6">
    <source>
        <dbReference type="ARBA" id="ARBA00022741"/>
    </source>
</evidence>
<keyword evidence="9 13" id="KW-0752">Steroid biosynthesis</keyword>
<dbReference type="PANTHER" id="PTHR31814:SF2">
    <property type="entry name" value="PHOSPHOMEVALONATE KINASE"/>
    <property type="match status" value="1"/>
</dbReference>
<dbReference type="Proteomes" id="UP000196158">
    <property type="component" value="Unassembled WGS sequence"/>
</dbReference>
<dbReference type="GO" id="GO:0006696">
    <property type="term" value="P:ergosterol biosynthetic process"/>
    <property type="evidence" value="ECO:0007669"/>
    <property type="project" value="TreeGrafter"/>
</dbReference>
<dbReference type="InterPro" id="IPR006203">
    <property type="entry name" value="GHMP_knse_ATP-bd_CS"/>
</dbReference>
<dbReference type="InterPro" id="IPR014721">
    <property type="entry name" value="Ribsml_uS5_D2-typ_fold_subgr"/>
</dbReference>
<keyword evidence="11 13" id="KW-0753">Steroid metabolism</keyword>
<keyword evidence="5 13" id="KW-0808">Transferase</keyword>
<evidence type="ECO:0000256" key="4">
    <source>
        <dbReference type="ARBA" id="ARBA00022516"/>
    </source>
</evidence>
<dbReference type="OrthoDB" id="10262935at2759"/>
<organism evidence="15 16">
    <name type="scientific">Maudiozyma saulgeensis</name>
    <dbReference type="NCBI Taxonomy" id="1789683"/>
    <lineage>
        <taxon>Eukaryota</taxon>
        <taxon>Fungi</taxon>
        <taxon>Dikarya</taxon>
        <taxon>Ascomycota</taxon>
        <taxon>Saccharomycotina</taxon>
        <taxon>Saccharomycetes</taxon>
        <taxon>Saccharomycetales</taxon>
        <taxon>Saccharomycetaceae</taxon>
        <taxon>Maudiozyma</taxon>
    </lineage>
</organism>
<keyword evidence="8" id="KW-0067">ATP-binding</keyword>
<dbReference type="EMBL" id="FXLY01000010">
    <property type="protein sequence ID" value="SMN22092.1"/>
    <property type="molecule type" value="Genomic_DNA"/>
</dbReference>
<keyword evidence="4 13" id="KW-0444">Lipid biosynthesis</keyword>
<evidence type="ECO:0000256" key="12">
    <source>
        <dbReference type="ARBA" id="ARBA00029326"/>
    </source>
</evidence>
<proteinExistence type="inferred from homology"/>
<keyword evidence="6" id="KW-0547">Nucleotide-binding</keyword>
<dbReference type="FunFam" id="3.30.230.10:FF:000101">
    <property type="entry name" value="Phosphomevalonate kinase"/>
    <property type="match status" value="1"/>
</dbReference>
<protein>
    <recommendedName>
        <fullName evidence="3 13">Phosphomevalonate kinase</fullName>
        <ecNumber evidence="3 13">2.7.4.2</ecNumber>
    </recommendedName>
</protein>
<dbReference type="GO" id="GO:0019287">
    <property type="term" value="P:isopentenyl diphosphate biosynthetic process, mevalonate pathway"/>
    <property type="evidence" value="ECO:0007669"/>
    <property type="project" value="UniProtKB-UniRule"/>
</dbReference>
<comment type="pathway">
    <text evidence="1 13">Isoprenoid biosynthesis; isopentenyl diphosphate biosynthesis via mevalonate pathway; isopentenyl diphosphate from (R)-mevalonate: step 2/3.</text>
</comment>
<evidence type="ECO:0000259" key="14">
    <source>
        <dbReference type="Pfam" id="PF00288"/>
    </source>
</evidence>